<evidence type="ECO:0000256" key="2">
    <source>
        <dbReference type="ARBA" id="ARBA00022827"/>
    </source>
</evidence>
<dbReference type="InterPro" id="IPR016167">
    <property type="entry name" value="FAD-bd_PCMH_sub1"/>
</dbReference>
<dbReference type="Proteomes" id="UP000316199">
    <property type="component" value="Unassembled WGS sequence"/>
</dbReference>
<dbReference type="InterPro" id="IPR036318">
    <property type="entry name" value="FAD-bd_PCMH-like_sf"/>
</dbReference>
<gene>
    <name evidence="5" type="ORF">EVA68_07500</name>
</gene>
<dbReference type="InterPro" id="IPR016166">
    <property type="entry name" value="FAD-bd_PCMH"/>
</dbReference>
<dbReference type="EMBL" id="SHAG01000043">
    <property type="protein sequence ID" value="RZO75220.1"/>
    <property type="molecule type" value="Genomic_DNA"/>
</dbReference>
<dbReference type="PANTHER" id="PTHR42659">
    <property type="entry name" value="XANTHINE DEHYDROGENASE SUBUNIT C-RELATED"/>
    <property type="match status" value="1"/>
</dbReference>
<reference evidence="5 6" key="1">
    <citation type="submission" date="2019-02" db="EMBL/GenBank/DDBJ databases">
        <title>Prokaryotic population dynamics and viral predation in marine succession experiment using metagenomics: the confinement effect.</title>
        <authorList>
            <person name="Haro-Moreno J.M."/>
            <person name="Rodriguez-Valera F."/>
            <person name="Lopez-Perez M."/>
        </authorList>
    </citation>
    <scope>NUCLEOTIDE SEQUENCE [LARGE SCALE GENOMIC DNA]</scope>
    <source>
        <strain evidence="5">MED-G157</strain>
    </source>
</reference>
<dbReference type="GO" id="GO:0071949">
    <property type="term" value="F:FAD binding"/>
    <property type="evidence" value="ECO:0007669"/>
    <property type="project" value="InterPro"/>
</dbReference>
<dbReference type="Gene3D" id="3.30.465.10">
    <property type="match status" value="1"/>
</dbReference>
<comment type="caution">
    <text evidence="5">The sequence shown here is derived from an EMBL/GenBank/DDBJ whole genome shotgun (WGS) entry which is preliminary data.</text>
</comment>
<dbReference type="InterPro" id="IPR051312">
    <property type="entry name" value="Diverse_Substr_Oxidored"/>
</dbReference>
<dbReference type="Pfam" id="PF03450">
    <property type="entry name" value="CO_deh_flav_C"/>
    <property type="match status" value="1"/>
</dbReference>
<evidence type="ECO:0000313" key="6">
    <source>
        <dbReference type="Proteomes" id="UP000316199"/>
    </source>
</evidence>
<keyword evidence="1" id="KW-0285">Flavoprotein</keyword>
<organism evidence="5 6">
    <name type="scientific">OM182 bacterium</name>
    <dbReference type="NCBI Taxonomy" id="2510334"/>
    <lineage>
        <taxon>Bacteria</taxon>
        <taxon>Pseudomonadati</taxon>
        <taxon>Pseudomonadota</taxon>
        <taxon>Gammaproteobacteria</taxon>
        <taxon>OMG group</taxon>
        <taxon>OM182 clade</taxon>
    </lineage>
</organism>
<keyword evidence="3" id="KW-0560">Oxidoreductase</keyword>
<evidence type="ECO:0000256" key="3">
    <source>
        <dbReference type="ARBA" id="ARBA00023002"/>
    </source>
</evidence>
<dbReference type="PANTHER" id="PTHR42659:SF2">
    <property type="entry name" value="XANTHINE DEHYDROGENASE SUBUNIT C-RELATED"/>
    <property type="match status" value="1"/>
</dbReference>
<dbReference type="AlphaFoldDB" id="A0A520RYA0"/>
<dbReference type="InterPro" id="IPR002346">
    <property type="entry name" value="Mopterin_DH_FAD-bd"/>
</dbReference>
<name>A0A520RYA0_9GAMM</name>
<dbReference type="InterPro" id="IPR016169">
    <property type="entry name" value="FAD-bd_PCMH_sub2"/>
</dbReference>
<dbReference type="SUPFAM" id="SSF56176">
    <property type="entry name" value="FAD-binding/transporter-associated domain-like"/>
    <property type="match status" value="1"/>
</dbReference>
<protein>
    <submittedName>
        <fullName evidence="5">Xanthine dehydrogenase family protein subunit M</fullName>
    </submittedName>
</protein>
<evidence type="ECO:0000313" key="5">
    <source>
        <dbReference type="EMBL" id="RZO75220.1"/>
    </source>
</evidence>
<accession>A0A520RYA0</accession>
<proteinExistence type="predicted"/>
<dbReference type="Gene3D" id="3.30.43.10">
    <property type="entry name" value="Uridine Diphospho-n-acetylenolpyruvylglucosamine Reductase, domain 2"/>
    <property type="match status" value="1"/>
</dbReference>
<dbReference type="PROSITE" id="PS51387">
    <property type="entry name" value="FAD_PCMH"/>
    <property type="match status" value="1"/>
</dbReference>
<evidence type="ECO:0000259" key="4">
    <source>
        <dbReference type="PROSITE" id="PS51387"/>
    </source>
</evidence>
<feature type="domain" description="FAD-binding PCMH-type" evidence="4">
    <location>
        <begin position="1"/>
        <end position="174"/>
    </location>
</feature>
<dbReference type="InterPro" id="IPR036683">
    <property type="entry name" value="CO_DH_flav_C_dom_sf"/>
</dbReference>
<evidence type="ECO:0000256" key="1">
    <source>
        <dbReference type="ARBA" id="ARBA00022630"/>
    </source>
</evidence>
<dbReference type="SUPFAM" id="SSF55447">
    <property type="entry name" value="CO dehydrogenase flavoprotein C-terminal domain-like"/>
    <property type="match status" value="1"/>
</dbReference>
<dbReference type="InterPro" id="IPR005107">
    <property type="entry name" value="CO_DH_flav_C"/>
</dbReference>
<dbReference type="Pfam" id="PF00941">
    <property type="entry name" value="FAD_binding_5"/>
    <property type="match status" value="1"/>
</dbReference>
<dbReference type="Gene3D" id="3.30.390.50">
    <property type="entry name" value="CO dehydrogenase flavoprotein, C-terminal domain"/>
    <property type="match status" value="1"/>
</dbReference>
<dbReference type="SMART" id="SM01092">
    <property type="entry name" value="CO_deh_flav_C"/>
    <property type="match status" value="1"/>
</dbReference>
<keyword evidence="2" id="KW-0274">FAD</keyword>
<dbReference type="GO" id="GO:0016491">
    <property type="term" value="F:oxidoreductase activity"/>
    <property type="evidence" value="ECO:0007669"/>
    <property type="project" value="UniProtKB-KW"/>
</dbReference>
<sequence length="287" mass="29545">MVSVVYHAPDTLEGAVKLLANSKIAAKVLAGGTDLIIQMQGLNEERLVVDVKKIPSMVEAKLNQDGLSLGPAMPNAALTAREDIKSLYPGLVDAAYLIGSTQVQGRCSIGGNLCNSSPAADTIPALIVNGAQCEISGPEGNRSVAAEDFVVGVGRNCLEKGELLAAINIPKPLARTSDAYLRFIPRTEMDIAVAGAAVSITLDSKGVCTASRVAVGAVAITALLVPEAANALIGTKLDDSALQAAADAASQASNPITDRRGTIEFRKHVVGVLVKRAAKIAAERAGD</sequence>